<keyword evidence="3" id="KW-1185">Reference proteome</keyword>
<evidence type="ECO:0000313" key="3">
    <source>
        <dbReference type="Proteomes" id="UP000785679"/>
    </source>
</evidence>
<evidence type="ECO:0000313" key="2">
    <source>
        <dbReference type="EMBL" id="TNV75501.1"/>
    </source>
</evidence>
<feature type="region of interest" description="Disordered" evidence="1">
    <location>
        <begin position="1"/>
        <end position="85"/>
    </location>
</feature>
<dbReference type="AlphaFoldDB" id="A0A8J8SYZ7"/>
<dbReference type="Proteomes" id="UP000785679">
    <property type="component" value="Unassembled WGS sequence"/>
</dbReference>
<reference evidence="2" key="1">
    <citation type="submission" date="2019-06" db="EMBL/GenBank/DDBJ databases">
        <authorList>
            <person name="Zheng W."/>
        </authorList>
    </citation>
    <scope>NUCLEOTIDE SEQUENCE</scope>
    <source>
        <strain evidence="2">QDHG01</strain>
    </source>
</reference>
<organism evidence="2 3">
    <name type="scientific">Halteria grandinella</name>
    <dbReference type="NCBI Taxonomy" id="5974"/>
    <lineage>
        <taxon>Eukaryota</taxon>
        <taxon>Sar</taxon>
        <taxon>Alveolata</taxon>
        <taxon>Ciliophora</taxon>
        <taxon>Intramacronucleata</taxon>
        <taxon>Spirotrichea</taxon>
        <taxon>Stichotrichia</taxon>
        <taxon>Sporadotrichida</taxon>
        <taxon>Halteriidae</taxon>
        <taxon>Halteria</taxon>
    </lineage>
</organism>
<sequence length="85" mass="9636">MFGGEGFLGNRPYTTTKNADKGFLPSTAQFSANDKGNFDKNKEDQMFQKGNEATQGEQRQGELQKQKDPIEDFNENAQRMLDELL</sequence>
<feature type="compositionally biased region" description="Basic and acidic residues" evidence="1">
    <location>
        <begin position="36"/>
        <end position="46"/>
    </location>
</feature>
<protein>
    <submittedName>
        <fullName evidence="2">Uncharacterized protein</fullName>
    </submittedName>
</protein>
<evidence type="ECO:0000256" key="1">
    <source>
        <dbReference type="SAM" id="MobiDB-lite"/>
    </source>
</evidence>
<name>A0A8J8SYZ7_HALGN</name>
<dbReference type="EMBL" id="RRYP01015436">
    <property type="protein sequence ID" value="TNV75501.1"/>
    <property type="molecule type" value="Genomic_DNA"/>
</dbReference>
<gene>
    <name evidence="2" type="ORF">FGO68_gene16947</name>
</gene>
<comment type="caution">
    <text evidence="2">The sequence shown here is derived from an EMBL/GenBank/DDBJ whole genome shotgun (WGS) entry which is preliminary data.</text>
</comment>
<accession>A0A8J8SYZ7</accession>
<proteinExistence type="predicted"/>
<feature type="compositionally biased region" description="Basic and acidic residues" evidence="1">
    <location>
        <begin position="59"/>
        <end position="70"/>
    </location>
</feature>